<feature type="transmembrane region" description="Helical" evidence="1">
    <location>
        <begin position="47"/>
        <end position="66"/>
    </location>
</feature>
<name>A0A0G0LQW3_9BACT</name>
<feature type="transmembrane region" description="Helical" evidence="1">
    <location>
        <begin position="129"/>
        <end position="149"/>
    </location>
</feature>
<dbReference type="Proteomes" id="UP000034932">
    <property type="component" value="Unassembled WGS sequence"/>
</dbReference>
<dbReference type="AlphaFoldDB" id="A0A0G0LQW3"/>
<accession>A0A0G0LQW3</accession>
<dbReference type="EMBL" id="LBVW01000003">
    <property type="protein sequence ID" value="KKQ94273.1"/>
    <property type="molecule type" value="Genomic_DNA"/>
</dbReference>
<keyword evidence="1" id="KW-0812">Transmembrane</keyword>
<evidence type="ECO:0000313" key="3">
    <source>
        <dbReference type="Proteomes" id="UP000034932"/>
    </source>
</evidence>
<protein>
    <submittedName>
        <fullName evidence="2">Uncharacterized protein</fullName>
    </submittedName>
</protein>
<comment type="caution">
    <text evidence="2">The sequence shown here is derived from an EMBL/GenBank/DDBJ whole genome shotgun (WGS) entry which is preliminary data.</text>
</comment>
<feature type="transmembrane region" description="Helical" evidence="1">
    <location>
        <begin position="404"/>
        <end position="426"/>
    </location>
</feature>
<evidence type="ECO:0000313" key="2">
    <source>
        <dbReference type="EMBL" id="KKQ94273.1"/>
    </source>
</evidence>
<keyword evidence="1" id="KW-0472">Membrane</keyword>
<reference evidence="2 3" key="1">
    <citation type="journal article" date="2015" name="Nature">
        <title>rRNA introns, odd ribosomes, and small enigmatic genomes across a large radiation of phyla.</title>
        <authorList>
            <person name="Brown C.T."/>
            <person name="Hug L.A."/>
            <person name="Thomas B.C."/>
            <person name="Sharon I."/>
            <person name="Castelle C.J."/>
            <person name="Singh A."/>
            <person name="Wilkins M.J."/>
            <person name="Williams K.H."/>
            <person name="Banfield J.F."/>
        </authorList>
    </citation>
    <scope>NUCLEOTIDE SEQUENCE [LARGE SCALE GENOMIC DNA]</scope>
</reference>
<feature type="transmembrane region" description="Helical" evidence="1">
    <location>
        <begin position="21"/>
        <end position="41"/>
    </location>
</feature>
<feature type="transmembrane region" description="Helical" evidence="1">
    <location>
        <begin position="282"/>
        <end position="303"/>
    </location>
</feature>
<evidence type="ECO:0000256" key="1">
    <source>
        <dbReference type="SAM" id="Phobius"/>
    </source>
</evidence>
<feature type="transmembrane region" description="Helical" evidence="1">
    <location>
        <begin position="378"/>
        <end position="398"/>
    </location>
</feature>
<dbReference type="STRING" id="1618573.UT19_C0003G0078"/>
<feature type="transmembrane region" description="Helical" evidence="1">
    <location>
        <begin position="158"/>
        <end position="175"/>
    </location>
</feature>
<gene>
    <name evidence="2" type="ORF">UT19_C0003G0078</name>
</gene>
<feature type="transmembrane region" description="Helical" evidence="1">
    <location>
        <begin position="95"/>
        <end position="117"/>
    </location>
</feature>
<dbReference type="PATRIC" id="fig|1618573.3.peg.272"/>
<dbReference type="NCBIfam" id="NF037982">
    <property type="entry name" value="Nramp_1"/>
    <property type="match status" value="1"/>
</dbReference>
<sequence length="470" mass="52100">MSTLSPLNKQELPAPWPLRKLIGPSFIILGVGLGSGELILWPYLTSNFGLGIIWAAILGITFQFFINMEIERYTLVTGESIFVGLTRKFGKFTPYWFTATTLIPWLWPGIMASSAKLISSAMGIMYSKYVGIILLLILGGLFSLGHIVYKTQEKIQKAIILIGIPFVFLITLYFAKSPDWTALSKGIFGLGEGFWFLPAGLPVATFLGALAYAGAGGNLNLAQSLYVKEKGYGMAKYAGHITNILSGKKEDVRLEGATFESNSENVRQFKTWWKRINLEHAIVFWITGAFTMILLSLLAYATVYKDPGVETSINFVIREGGVIASRTFPFLGTFFLLMAAVMLFGTQFSVYGSNARISSENLVIIDKNKFTTDKLPKFFYGFLWLQIFAGIIIFALGFTEPLALVVTGAVLNAISMFIYSGLILWTNMTLLEKPLRPSLFRVIAVGCAFLFYGGFSTFTIILNLQKFFAL</sequence>
<feature type="transmembrane region" description="Helical" evidence="1">
    <location>
        <begin position="323"/>
        <end position="344"/>
    </location>
</feature>
<feature type="transmembrane region" description="Helical" evidence="1">
    <location>
        <begin position="195"/>
        <end position="215"/>
    </location>
</feature>
<keyword evidence="1" id="KW-1133">Transmembrane helix</keyword>
<proteinExistence type="predicted"/>
<organism evidence="2 3">
    <name type="scientific">Candidatus Woesebacteria bacterium GW2011_GWB1_39_10b</name>
    <dbReference type="NCBI Taxonomy" id="1618573"/>
    <lineage>
        <taxon>Bacteria</taxon>
        <taxon>Candidatus Woeseibacteriota</taxon>
    </lineage>
</organism>
<feature type="transmembrane region" description="Helical" evidence="1">
    <location>
        <begin position="438"/>
        <end position="462"/>
    </location>
</feature>